<feature type="transmembrane region" description="Helical" evidence="12">
    <location>
        <begin position="270"/>
        <end position="294"/>
    </location>
</feature>
<evidence type="ECO:0000256" key="10">
    <source>
        <dbReference type="ARBA" id="ARBA00044721"/>
    </source>
</evidence>
<keyword evidence="9 12" id="KW-0472">Membrane</keyword>
<dbReference type="VEuPathDB" id="FungiDB:VP01_557g1"/>
<dbReference type="GO" id="GO:0052917">
    <property type="term" value="F:dol-P-Man:Man(7)GlcNAc(2)-PP-Dol alpha-1,6-mannosyltransferase activity"/>
    <property type="evidence" value="ECO:0007669"/>
    <property type="project" value="UniProtKB-EC"/>
</dbReference>
<comment type="subcellular location">
    <subcellularLocation>
        <location evidence="1 12">Endoplasmic reticulum membrane</location>
        <topology evidence="1 12">Multi-pass membrane protein</topology>
    </subcellularLocation>
</comment>
<dbReference type="Proteomes" id="UP000037035">
    <property type="component" value="Unassembled WGS sequence"/>
</dbReference>
<gene>
    <name evidence="13" type="ORF">VP01_557g1</name>
</gene>
<evidence type="ECO:0000256" key="6">
    <source>
        <dbReference type="ARBA" id="ARBA00022692"/>
    </source>
</evidence>
<comment type="pathway">
    <text evidence="2">Protein modification; protein glycosylation.</text>
</comment>
<feature type="transmembrane region" description="Helical" evidence="12">
    <location>
        <begin position="111"/>
        <end position="134"/>
    </location>
</feature>
<evidence type="ECO:0000256" key="2">
    <source>
        <dbReference type="ARBA" id="ARBA00004922"/>
    </source>
</evidence>
<feature type="transmembrane region" description="Helical" evidence="12">
    <location>
        <begin position="384"/>
        <end position="405"/>
    </location>
</feature>
<keyword evidence="6 12" id="KW-0812">Transmembrane</keyword>
<dbReference type="STRING" id="27349.A0A0L6UJ42"/>
<organism evidence="13 14">
    <name type="scientific">Puccinia sorghi</name>
    <dbReference type="NCBI Taxonomy" id="27349"/>
    <lineage>
        <taxon>Eukaryota</taxon>
        <taxon>Fungi</taxon>
        <taxon>Dikarya</taxon>
        <taxon>Basidiomycota</taxon>
        <taxon>Pucciniomycotina</taxon>
        <taxon>Pucciniomycetes</taxon>
        <taxon>Pucciniales</taxon>
        <taxon>Pucciniaceae</taxon>
        <taxon>Puccinia</taxon>
    </lineage>
</organism>
<evidence type="ECO:0000256" key="4">
    <source>
        <dbReference type="ARBA" id="ARBA00022676"/>
    </source>
</evidence>
<dbReference type="Pfam" id="PF03901">
    <property type="entry name" value="Glyco_transf_22"/>
    <property type="match status" value="1"/>
</dbReference>
<evidence type="ECO:0000256" key="8">
    <source>
        <dbReference type="ARBA" id="ARBA00022989"/>
    </source>
</evidence>
<keyword evidence="8 12" id="KW-1133">Transmembrane helix</keyword>
<evidence type="ECO:0000256" key="7">
    <source>
        <dbReference type="ARBA" id="ARBA00022824"/>
    </source>
</evidence>
<comment type="caution">
    <text evidence="13">The sequence shown here is derived from an EMBL/GenBank/DDBJ whole genome shotgun (WGS) entry which is preliminary data.</text>
</comment>
<dbReference type="GO" id="GO:0006487">
    <property type="term" value="P:protein N-linked glycosylation"/>
    <property type="evidence" value="ECO:0007669"/>
    <property type="project" value="TreeGrafter"/>
</dbReference>
<keyword evidence="4 12" id="KW-0328">Glycosyltransferase</keyword>
<evidence type="ECO:0000256" key="1">
    <source>
        <dbReference type="ARBA" id="ARBA00004477"/>
    </source>
</evidence>
<feature type="transmembrane region" description="Helical" evidence="12">
    <location>
        <begin position="425"/>
        <end position="448"/>
    </location>
</feature>
<accession>A0A0L6UJ42</accession>
<feature type="transmembrane region" description="Helical" evidence="12">
    <location>
        <begin position="360"/>
        <end position="377"/>
    </location>
</feature>
<evidence type="ECO:0000313" key="14">
    <source>
        <dbReference type="Proteomes" id="UP000037035"/>
    </source>
</evidence>
<sequence length="606" mass="68347">EEASVAPDVAIISSFPRPRPALGHNSFTGAGKPRSTVSAFIVYLAAIMIVISAALIVFLSTFLQLFLSPFTKVEESFNLHAIHDFIHQPSLLAVAHSGDHVQFPGPLPRTFIGALLIGSIAKALLPIFRFIGLIQSKFAEQILVRSLLAIFNSSSLVYFGLCTRFVFGDLLSVSMLLLSASQFHFAFYASRTLPNMFAFPFAYQKTKILTIVLLFGLTQPRSSNRIRSIHGDHEKGQSKRGAETRNIECMLVFNLDIQAGHLLAARKSRIFGYFCWVRLVFFFLADLISTWSIMTLPIDSYFWQKLTWPEGANLIFNVLEGKSVQWGVMPWHFYFTSSLPKLLGITYPLALLGFALNRKIFLLGTCTMLFLVAMSCLGHKETRFIIYIIPVWNLSTSICVHRMSVQFLTPAPCSSTFLHSRWIKWGLISSIGIIVALNMALTTYLSMYNYPGGTAMVKLHSLEGFSPQDLRIHMDNLVAQTGGSRFLQLNDLDGTRAYPLATKRQVWQYDKLGNLTEAADQFDVILSEQQELEHFRPVEHAAAFDSVRRRHFRSSLADRLDHFIRSCRATKTCFSAPLIWETFSPIEITFNPNRISILLNDQLRST</sequence>
<evidence type="ECO:0000256" key="11">
    <source>
        <dbReference type="ARBA" id="ARBA00048899"/>
    </source>
</evidence>
<proteinExistence type="inferred from homology"/>
<dbReference type="GO" id="GO:0005789">
    <property type="term" value="C:endoplasmic reticulum membrane"/>
    <property type="evidence" value="ECO:0007669"/>
    <property type="project" value="UniProtKB-SubCell"/>
</dbReference>
<dbReference type="EC" id="2.4.1.-" evidence="12"/>
<comment type="similarity">
    <text evidence="3 12">Belongs to the glycosyltransferase 22 family.</text>
</comment>
<keyword evidence="5" id="KW-0808">Transferase</keyword>
<name>A0A0L6UJ42_9BASI</name>
<dbReference type="PANTHER" id="PTHR22760">
    <property type="entry name" value="GLYCOSYLTRANSFERASE"/>
    <property type="match status" value="1"/>
</dbReference>
<dbReference type="InterPro" id="IPR005599">
    <property type="entry name" value="GPI_mannosylTrfase"/>
</dbReference>
<evidence type="ECO:0000256" key="12">
    <source>
        <dbReference type="RuleBase" id="RU363075"/>
    </source>
</evidence>
<dbReference type="EMBL" id="LAVV01010807">
    <property type="protein sequence ID" value="KNZ48554.1"/>
    <property type="molecule type" value="Genomic_DNA"/>
</dbReference>
<dbReference type="OrthoDB" id="19039at2759"/>
<protein>
    <recommendedName>
        <fullName evidence="12">Mannosyltransferase</fullName>
        <ecNumber evidence="12">2.4.1.-</ecNumber>
    </recommendedName>
</protein>
<evidence type="ECO:0000313" key="13">
    <source>
        <dbReference type="EMBL" id="KNZ48554.1"/>
    </source>
</evidence>
<reference evidence="13 14" key="1">
    <citation type="submission" date="2015-08" db="EMBL/GenBank/DDBJ databases">
        <title>Next Generation Sequencing and Analysis of the Genome of Puccinia sorghi L Schw, the Causal Agent of Maize Common Rust.</title>
        <authorList>
            <person name="Rochi L."/>
            <person name="Burguener G."/>
            <person name="Darino M."/>
            <person name="Turjanski A."/>
            <person name="Kreff E."/>
            <person name="Dieguez M.J."/>
            <person name="Sacco F."/>
        </authorList>
    </citation>
    <scope>NUCLEOTIDE SEQUENCE [LARGE SCALE GENOMIC DNA]</scope>
    <source>
        <strain evidence="13 14">RO10H11247</strain>
    </source>
</reference>
<evidence type="ECO:0000256" key="5">
    <source>
        <dbReference type="ARBA" id="ARBA00022679"/>
    </source>
</evidence>
<dbReference type="UniPathway" id="UPA00378"/>
<keyword evidence="7 12" id="KW-0256">Endoplasmic reticulum</keyword>
<evidence type="ECO:0000256" key="9">
    <source>
        <dbReference type="ARBA" id="ARBA00023136"/>
    </source>
</evidence>
<evidence type="ECO:0000256" key="3">
    <source>
        <dbReference type="ARBA" id="ARBA00007063"/>
    </source>
</evidence>
<feature type="non-terminal residue" evidence="13">
    <location>
        <position position="1"/>
    </location>
</feature>
<dbReference type="PANTHER" id="PTHR22760:SF1">
    <property type="entry name" value="DOL-P-MAN:MAN(7)GLCNAC(2)-PP-DOL ALPHA-1,6-MANNOSYLTRANSFERASE"/>
    <property type="match status" value="1"/>
</dbReference>
<keyword evidence="14" id="KW-1185">Reference proteome</keyword>
<comment type="catalytic activity">
    <reaction evidence="11">
        <text>an alpha-D-Man-(1-&gt;2)-alpha-D-Man-(1-&gt;2)-alpha-D-Man-(1-&gt;3)-[alpha-D-Man-(1-&gt;2)-alpha-D-Man-(1-&gt;3)-alpha-D-Man-(1-&gt;6)]-beta-D-Man-(1-&gt;4)-beta-D-GlcNAc-(1-&gt;4)-alpha-D-GlcNAc-diphospho-di-trans,poly-cis-dolichol + a di-trans,poly-cis-dolichyl beta-D-mannosyl phosphate = an alpha-D-Man-(1-&gt;2)-alpha-D-Man-(1-&gt;2)-alpha-D-Man-(1-&gt;3)-[alpha-D-Man-(1-&gt;2)-alpha-D-Man-(1-&gt;3)-[alpha-D-Man-(1-&gt;6)]-alpha-D-Man-(1-&gt;6)]-beta-D-Man-(1-&gt;4)-beta-D-GlcNAc-(1-&gt;4)-alpha-D-GlcNAc-diphospho-di-trans,poly-cis-dolichol + a di-trans,poly-cis-dolichyl phosphate + H(+)</text>
        <dbReference type="Rhea" id="RHEA:29535"/>
        <dbReference type="Rhea" id="RHEA-COMP:19498"/>
        <dbReference type="Rhea" id="RHEA-COMP:19501"/>
        <dbReference type="Rhea" id="RHEA-COMP:19518"/>
        <dbReference type="Rhea" id="RHEA-COMP:19519"/>
        <dbReference type="ChEBI" id="CHEBI:15378"/>
        <dbReference type="ChEBI" id="CHEBI:57683"/>
        <dbReference type="ChEBI" id="CHEBI:58211"/>
        <dbReference type="ChEBI" id="CHEBI:132517"/>
        <dbReference type="ChEBI" id="CHEBI:132519"/>
        <dbReference type="EC" id="2.4.1.260"/>
    </reaction>
    <physiologicalReaction direction="left-to-right" evidence="11">
        <dbReference type="Rhea" id="RHEA:29536"/>
    </physiologicalReaction>
</comment>
<feature type="transmembrane region" description="Helical" evidence="12">
    <location>
        <begin position="40"/>
        <end position="67"/>
    </location>
</feature>
<dbReference type="AlphaFoldDB" id="A0A0L6UJ42"/>
<feature type="transmembrane region" description="Helical" evidence="12">
    <location>
        <begin position="197"/>
        <end position="217"/>
    </location>
</feature>
<feature type="transmembrane region" description="Helical" evidence="12">
    <location>
        <begin position="155"/>
        <end position="177"/>
    </location>
</feature>
<comment type="function">
    <text evidence="10">Mannosyltransferase that operates in the biosynthetic pathway of dolichol-linked oligosaccharides, the glycan precursors employed in protein asparagine (N)-glycosylation. The assembly of dolichol-linked oligosaccharides begins on the cytosolic side of the endoplasmic reticulum membrane and finishes in its lumen. The sequential addition of sugars to dolichol pyrophosphate produces dolichol-linked oligosaccharides containing fourteen sugars, including two GlcNAcs, nine mannoses and three glucoses. Once assembled, the oligosaccharide is transferred from the lipid to nascent proteins by oligosaccharyltransferases. In the lumen of the endoplasmic reticulum, adds the eighth mannose residue in an alpha-1,6 linkage onto Man(7)GlcNAc(2)-PP-dolichol to produce Man(8)GlcNAc(2)-PP-dolichol.</text>
</comment>